<dbReference type="InterPro" id="IPR002611">
    <property type="entry name" value="IstB_ATP-bd"/>
</dbReference>
<dbReference type="InterPro" id="IPR027417">
    <property type="entry name" value="P-loop_NTPase"/>
</dbReference>
<dbReference type="PANTHER" id="PTHR30050:SF8">
    <property type="entry name" value="PRIMOSOMAL PROTEIN DNAI"/>
    <property type="match status" value="1"/>
</dbReference>
<dbReference type="PANTHER" id="PTHR30050">
    <property type="entry name" value="CHROMOSOMAL REPLICATION INITIATOR PROTEIN DNAA"/>
    <property type="match status" value="1"/>
</dbReference>
<dbReference type="SUPFAM" id="SSF52540">
    <property type="entry name" value="P-loop containing nucleoside triphosphate hydrolases"/>
    <property type="match status" value="1"/>
</dbReference>
<dbReference type="Proteomes" id="UP000276568">
    <property type="component" value="Unassembled WGS sequence"/>
</dbReference>
<dbReference type="CDD" id="cd00009">
    <property type="entry name" value="AAA"/>
    <property type="match status" value="1"/>
</dbReference>
<gene>
    <name evidence="2" type="ORF">EDX97_08930</name>
</gene>
<dbReference type="OrthoDB" id="61127at2"/>
<comment type="caution">
    <text evidence="2">The sequence shown here is derived from an EMBL/GenBank/DDBJ whole genome shotgun (WGS) entry which is preliminary data.</text>
</comment>
<evidence type="ECO:0000259" key="1">
    <source>
        <dbReference type="Pfam" id="PF01695"/>
    </source>
</evidence>
<keyword evidence="3" id="KW-1185">Reference proteome</keyword>
<dbReference type="RefSeq" id="WP_128520807.1">
    <property type="nucleotide sequence ID" value="NZ_RJQC01000003.1"/>
</dbReference>
<evidence type="ECO:0000313" key="3">
    <source>
        <dbReference type="Proteomes" id="UP000276568"/>
    </source>
</evidence>
<feature type="domain" description="IstB-like ATP-binding" evidence="1">
    <location>
        <begin position="131"/>
        <end position="281"/>
    </location>
</feature>
<dbReference type="AlphaFoldDB" id="A0A3N0HYF1"/>
<proteinExistence type="predicted"/>
<evidence type="ECO:0000313" key="2">
    <source>
        <dbReference type="EMBL" id="RNM29744.1"/>
    </source>
</evidence>
<dbReference type="Gene3D" id="3.40.50.300">
    <property type="entry name" value="P-loop containing nucleotide triphosphate hydrolases"/>
    <property type="match status" value="1"/>
</dbReference>
<dbReference type="GO" id="GO:0006260">
    <property type="term" value="P:DNA replication"/>
    <property type="evidence" value="ECO:0007669"/>
    <property type="project" value="TreeGrafter"/>
</dbReference>
<reference evidence="2 3" key="1">
    <citation type="submission" date="2018-11" db="EMBL/GenBank/DDBJ databases">
        <title>Clostridium sp. nov., a member of the family Erysipelotrichaceae isolated from pig faeces.</title>
        <authorList>
            <person name="Chang Y.-H."/>
        </authorList>
    </citation>
    <scope>NUCLEOTIDE SEQUENCE [LARGE SCALE GENOMIC DNA]</scope>
    <source>
        <strain evidence="2 3">YH-panp20</strain>
    </source>
</reference>
<dbReference type="GO" id="GO:0005524">
    <property type="term" value="F:ATP binding"/>
    <property type="evidence" value="ECO:0007669"/>
    <property type="project" value="InterPro"/>
</dbReference>
<sequence length="281" mass="32663">MSDIELIKKQPIIRRFLDVHHLDDSFIQENIIEMLTWQESLKKCEGCLGLSYCRQPLKGHRYQLSFTEDGLSESYGMCSYMREQEKMLAHVKNFRYTHMSTDDYLIDLKTLTQGMTSKQYLEAYAKVVRSLSAKKGIYLCGQAGVGKSYLLKGVANHFAKQGKTVCFVKVPVWIAECRDSMKDTQWRQMNMAQLRWADVVIFDDIGAEYISPWTLNEIVFPILDVRMEQKKKTYFTSNYQWPELESRYAACQKEGRVAANRILERIRALSDVVLLMGTSLR</sequence>
<name>A0A3N0HYF1_9FIRM</name>
<dbReference type="EMBL" id="RJQC01000003">
    <property type="protein sequence ID" value="RNM29744.1"/>
    <property type="molecule type" value="Genomic_DNA"/>
</dbReference>
<dbReference type="Pfam" id="PF01695">
    <property type="entry name" value="IstB_IS21"/>
    <property type="match status" value="1"/>
</dbReference>
<protein>
    <submittedName>
        <fullName evidence="2">DNA replication protein</fullName>
    </submittedName>
</protein>
<organism evidence="2 3">
    <name type="scientific">Absicoccus porci</name>
    <dbReference type="NCBI Taxonomy" id="2486576"/>
    <lineage>
        <taxon>Bacteria</taxon>
        <taxon>Bacillati</taxon>
        <taxon>Bacillota</taxon>
        <taxon>Erysipelotrichia</taxon>
        <taxon>Erysipelotrichales</taxon>
        <taxon>Erysipelotrichaceae</taxon>
        <taxon>Absicoccus</taxon>
    </lineage>
</organism>
<accession>A0A3N0HYF1</accession>